<dbReference type="AlphaFoldDB" id="A0A7X0MYB0"/>
<protein>
    <submittedName>
        <fullName evidence="2">Uncharacterized membrane protein YebE (DUF533 family)</fullName>
    </submittedName>
</protein>
<keyword evidence="3" id="KW-1185">Reference proteome</keyword>
<evidence type="ECO:0000313" key="3">
    <source>
        <dbReference type="Proteomes" id="UP000528457"/>
    </source>
</evidence>
<proteinExistence type="predicted"/>
<dbReference type="FunCoup" id="A0A7X0MYB0">
    <property type="interactions" value="80"/>
</dbReference>
<reference evidence="2 3" key="1">
    <citation type="submission" date="2020-08" db="EMBL/GenBank/DDBJ databases">
        <title>Genomic Encyclopedia of Type Strains, Phase IV (KMG-IV): sequencing the most valuable type-strain genomes for metagenomic binning, comparative biology and taxonomic classification.</title>
        <authorList>
            <person name="Goeker M."/>
        </authorList>
    </citation>
    <scope>NUCLEOTIDE SEQUENCE [LARGE SCALE GENOMIC DNA]</scope>
    <source>
        <strain evidence="2 3">DSM 22368</strain>
    </source>
</reference>
<feature type="region of interest" description="Disordered" evidence="1">
    <location>
        <begin position="98"/>
        <end position="117"/>
    </location>
</feature>
<dbReference type="InterPro" id="IPR007486">
    <property type="entry name" value="YebE"/>
</dbReference>
<comment type="caution">
    <text evidence="2">The sequence shown here is derived from an EMBL/GenBank/DDBJ whole genome shotgun (WGS) entry which is preliminary data.</text>
</comment>
<dbReference type="Pfam" id="PF04391">
    <property type="entry name" value="DUF533"/>
    <property type="match status" value="1"/>
</dbReference>
<feature type="compositionally biased region" description="Low complexity" evidence="1">
    <location>
        <begin position="98"/>
        <end position="115"/>
    </location>
</feature>
<dbReference type="Gene3D" id="1.10.3680.10">
    <property type="entry name" value="TerB-like"/>
    <property type="match status" value="1"/>
</dbReference>
<dbReference type="InterPro" id="IPR029024">
    <property type="entry name" value="TerB-like"/>
</dbReference>
<evidence type="ECO:0000313" key="2">
    <source>
        <dbReference type="EMBL" id="MBB6521822.1"/>
    </source>
</evidence>
<gene>
    <name evidence="2" type="ORF">HNR48_002107</name>
</gene>
<dbReference type="Proteomes" id="UP000528457">
    <property type="component" value="Unassembled WGS sequence"/>
</dbReference>
<evidence type="ECO:0000256" key="1">
    <source>
        <dbReference type="SAM" id="MobiDB-lite"/>
    </source>
</evidence>
<dbReference type="CDD" id="cd07178">
    <property type="entry name" value="terB_like_YebE"/>
    <property type="match status" value="1"/>
</dbReference>
<dbReference type="EMBL" id="JACHHT010000002">
    <property type="protein sequence ID" value="MBB6521822.1"/>
    <property type="molecule type" value="Genomic_DNA"/>
</dbReference>
<accession>A0A7X0MYB0</accession>
<name>A0A7X0MYB0_9GAMM</name>
<dbReference type="InParanoid" id="A0A7X0MYB0"/>
<organism evidence="2 3">
    <name type="scientific">Pseudoteredinibacter isoporae</name>
    <dbReference type="NCBI Taxonomy" id="570281"/>
    <lineage>
        <taxon>Bacteria</taxon>
        <taxon>Pseudomonadati</taxon>
        <taxon>Pseudomonadota</taxon>
        <taxon>Gammaproteobacteria</taxon>
        <taxon>Cellvibrionales</taxon>
        <taxon>Cellvibrionaceae</taxon>
        <taxon>Pseudoteredinibacter</taxon>
    </lineage>
</organism>
<sequence>MFDAAKIMNELLGAGGGQGANGRQGSSSKGDLLQQGKEYLGKNSGGLASGAVAGGLAGYLLGSKKGRKMAKKAAKYGGMALVAGLAYKAYNNWQTQKQAPAGANPQAAPQAAPQNVNTQEEIPALPQNSPFALPDQSQGQQDFSAMLISAMIAAAKADGQIDGAEHQAIFAKVDELGLDTEAKAFVLDQLNKPLDIDSLVASASNKEQAVELYLASLMAIDVDTAAEQAYMNMLAARLQLEPELIEQIHQAVAQAEAE</sequence>
<dbReference type="RefSeq" id="WP_166844841.1">
    <property type="nucleotide sequence ID" value="NZ_JAAONY010000002.1"/>
</dbReference>
<dbReference type="SUPFAM" id="SSF158682">
    <property type="entry name" value="TerB-like"/>
    <property type="match status" value="1"/>
</dbReference>